<comment type="caution">
    <text evidence="6">The sequence shown here is derived from an EMBL/GenBank/DDBJ whole genome shotgun (WGS) entry which is preliminary data.</text>
</comment>
<keyword evidence="2 5" id="KW-0812">Transmembrane</keyword>
<keyword evidence="3 5" id="KW-1133">Transmembrane helix</keyword>
<gene>
    <name evidence="6" type="ORF">DKK76_05380</name>
</gene>
<accession>A0A318MVU6</accession>
<evidence type="ECO:0000256" key="2">
    <source>
        <dbReference type="ARBA" id="ARBA00022692"/>
    </source>
</evidence>
<keyword evidence="1" id="KW-1003">Cell membrane</keyword>
<proteinExistence type="predicted"/>
<evidence type="ECO:0000256" key="4">
    <source>
        <dbReference type="ARBA" id="ARBA00023136"/>
    </source>
</evidence>
<feature type="transmembrane region" description="Helical" evidence="5">
    <location>
        <begin position="81"/>
        <end position="99"/>
    </location>
</feature>
<evidence type="ECO:0000256" key="3">
    <source>
        <dbReference type="ARBA" id="ARBA00022989"/>
    </source>
</evidence>
<dbReference type="Pfam" id="PF11023">
    <property type="entry name" value="DUF2614"/>
    <property type="match status" value="1"/>
</dbReference>
<evidence type="ECO:0000256" key="1">
    <source>
        <dbReference type="ARBA" id="ARBA00022475"/>
    </source>
</evidence>
<reference evidence="6 7" key="1">
    <citation type="submission" date="2018-05" db="EMBL/GenBank/DDBJ databases">
        <title>Reference genomes for bee gut microbiota database.</title>
        <authorList>
            <person name="Ellegaard K.M."/>
        </authorList>
    </citation>
    <scope>NUCLEOTIDE SEQUENCE [LARGE SCALE GENOMIC DNA]</scope>
    <source>
        <strain evidence="6 7">ESL0167</strain>
    </source>
</reference>
<evidence type="ECO:0000256" key="5">
    <source>
        <dbReference type="SAM" id="Phobius"/>
    </source>
</evidence>
<evidence type="ECO:0000313" key="7">
    <source>
        <dbReference type="Proteomes" id="UP000247838"/>
    </source>
</evidence>
<dbReference type="EMBL" id="QGLM01000013">
    <property type="protein sequence ID" value="PXY95213.1"/>
    <property type="molecule type" value="Genomic_DNA"/>
</dbReference>
<dbReference type="Proteomes" id="UP000247838">
    <property type="component" value="Unassembled WGS sequence"/>
</dbReference>
<dbReference type="InterPro" id="IPR020912">
    <property type="entry name" value="UPF0295"/>
</dbReference>
<evidence type="ECO:0000313" key="6">
    <source>
        <dbReference type="EMBL" id="PXY95213.1"/>
    </source>
</evidence>
<dbReference type="AlphaFoldDB" id="A0A318MVU6"/>
<organism evidence="6 7">
    <name type="scientific">Frischella perrara</name>
    <dbReference type="NCBI Taxonomy" id="1267021"/>
    <lineage>
        <taxon>Bacteria</taxon>
        <taxon>Pseudomonadati</taxon>
        <taxon>Pseudomonadota</taxon>
        <taxon>Gammaproteobacteria</taxon>
        <taxon>Orbales</taxon>
        <taxon>Orbaceae</taxon>
        <taxon>Frischella</taxon>
    </lineage>
</organism>
<name>A0A318MVU6_FRIPE</name>
<keyword evidence="4 5" id="KW-0472">Membrane</keyword>
<sequence>MIIFVSIALIILKRFLFKVNNEMSVHKKLIKCPKCRCNNMISLSEETPICIRCKNSLSMDKNLRSINVNHHYRRSRFIERILICLVLLMLIALFSYQFFNRFERTKNRSLQQSNYLNENADGTSLKDKNTPIDSYSRTAFVLYPATNKQERYLFKATFLTDNQDTNDTNAVLIKQNGDSYIGLDAISGEIIPNFGRLVNTPFSIDAEILYSDTDYVIVKNKVNNQFQLEMIDSYTGQINWTLSNQEILGLEKLTAPNSSTSDSVVSSYYGDFKIQIPPNYYIVDKYGEITDFGDIDYIN</sequence>
<protein>
    <submittedName>
        <fullName evidence="6">Uncharacterized protein</fullName>
    </submittedName>
</protein>